<evidence type="ECO:0000313" key="1">
    <source>
        <dbReference type="EMBL" id="KII83871.1"/>
    </source>
</evidence>
<dbReference type="AlphaFoldDB" id="A0A0C9SKK0"/>
<reference evidence="1 2" key="1">
    <citation type="submission" date="2014-06" db="EMBL/GenBank/DDBJ databases">
        <title>Evolutionary Origins and Diversification of the Mycorrhizal Mutualists.</title>
        <authorList>
            <consortium name="DOE Joint Genome Institute"/>
            <consortium name="Mycorrhizal Genomics Consortium"/>
            <person name="Kohler A."/>
            <person name="Kuo A."/>
            <person name="Nagy L.G."/>
            <person name="Floudas D."/>
            <person name="Copeland A."/>
            <person name="Barry K.W."/>
            <person name="Cichocki N."/>
            <person name="Veneault-Fourrey C."/>
            <person name="LaButti K."/>
            <person name="Lindquist E.A."/>
            <person name="Lipzen A."/>
            <person name="Lundell T."/>
            <person name="Morin E."/>
            <person name="Murat C."/>
            <person name="Riley R."/>
            <person name="Ohm R."/>
            <person name="Sun H."/>
            <person name="Tunlid A."/>
            <person name="Henrissat B."/>
            <person name="Grigoriev I.V."/>
            <person name="Hibbett D.S."/>
            <person name="Martin F."/>
        </authorList>
    </citation>
    <scope>NUCLEOTIDE SEQUENCE [LARGE SCALE GENOMIC DNA]</scope>
    <source>
        <strain evidence="1 2">FD-325 SS-3</strain>
    </source>
</reference>
<dbReference type="Gene3D" id="3.80.10.10">
    <property type="entry name" value="Ribonuclease Inhibitor"/>
    <property type="match status" value="1"/>
</dbReference>
<dbReference type="OrthoDB" id="2750120at2759"/>
<protein>
    <recommendedName>
        <fullName evidence="3">F-box domain-containing protein</fullName>
    </recommendedName>
</protein>
<sequence length="511" mass="57642">MFSTLNDDVIHLILKDIVDTTFITEYSNSEKTPRNPGRNLLPLSLACKALREHCLPIIFRDLYSSRRGVAPKSLWKYVGVLHLRDRVPRGDESGAQQHIDIDVYVDILQSFPALRRLALKIKSATLAEAILLAASSVPTLDELAITATRWEGPQLSAFSRFTHLRSLTLSVGRWPHNTPYFYQEEEMYNVHAYLGLLASQLSHLEISSDICALSTLAEISWPHLISLEMTGHNLPREQIDVSTAVGRMPYLRALHMAIAAPCEGPWDQPPALIYGSPSHNGSSPPSLPTILPSLESLALSNVYATSDTILDELPESLVSLRVLACYTVIRSRRPWTRFRWPRRYSLPEPVAYRVVHHTARMSALTELVLALDFLPTPELVRAIAKSCPQLTMLELEYTRYYEEFALPTQSPYLDSMRDKLSHLEGLQELHISVADLTPTEAIFASSSNIVPRFLPFLESLASSLPKLAKIWLTYNVESLVPTPVFWYKFLVEVDRAGKPYVRGEVVLEFRS</sequence>
<organism evidence="1 2">
    <name type="scientific">Plicaturopsis crispa FD-325 SS-3</name>
    <dbReference type="NCBI Taxonomy" id="944288"/>
    <lineage>
        <taxon>Eukaryota</taxon>
        <taxon>Fungi</taxon>
        <taxon>Dikarya</taxon>
        <taxon>Basidiomycota</taxon>
        <taxon>Agaricomycotina</taxon>
        <taxon>Agaricomycetes</taxon>
        <taxon>Agaricomycetidae</taxon>
        <taxon>Amylocorticiales</taxon>
        <taxon>Amylocorticiaceae</taxon>
        <taxon>Plicatura</taxon>
        <taxon>Plicaturopsis crispa</taxon>
    </lineage>
</organism>
<evidence type="ECO:0008006" key="3">
    <source>
        <dbReference type="Google" id="ProtNLM"/>
    </source>
</evidence>
<dbReference type="HOGENOM" id="CLU_600078_0_0_1"/>
<dbReference type="Proteomes" id="UP000053263">
    <property type="component" value="Unassembled WGS sequence"/>
</dbReference>
<dbReference type="InterPro" id="IPR032675">
    <property type="entry name" value="LRR_dom_sf"/>
</dbReference>
<keyword evidence="2" id="KW-1185">Reference proteome</keyword>
<gene>
    <name evidence="1" type="ORF">PLICRDRAFT_429988</name>
</gene>
<dbReference type="EMBL" id="KN832573">
    <property type="protein sequence ID" value="KII83871.1"/>
    <property type="molecule type" value="Genomic_DNA"/>
</dbReference>
<accession>A0A0C9SKK0</accession>
<name>A0A0C9SKK0_PLICR</name>
<evidence type="ECO:0000313" key="2">
    <source>
        <dbReference type="Proteomes" id="UP000053263"/>
    </source>
</evidence>
<proteinExistence type="predicted"/>
<dbReference type="SUPFAM" id="SSF52047">
    <property type="entry name" value="RNI-like"/>
    <property type="match status" value="1"/>
</dbReference>